<keyword evidence="3" id="KW-1185">Reference proteome</keyword>
<organism evidence="1">
    <name type="scientific">Cladocopium goreaui</name>
    <dbReference type="NCBI Taxonomy" id="2562237"/>
    <lineage>
        <taxon>Eukaryota</taxon>
        <taxon>Sar</taxon>
        <taxon>Alveolata</taxon>
        <taxon>Dinophyceae</taxon>
        <taxon>Suessiales</taxon>
        <taxon>Symbiodiniaceae</taxon>
        <taxon>Cladocopium</taxon>
    </lineage>
</organism>
<dbReference type="EMBL" id="CAMXCT020006833">
    <property type="protein sequence ID" value="CAL1174164.1"/>
    <property type="molecule type" value="Genomic_DNA"/>
</dbReference>
<name>A0A9P1GTH7_9DINO</name>
<reference evidence="2" key="2">
    <citation type="submission" date="2024-04" db="EMBL/GenBank/DDBJ databases">
        <authorList>
            <person name="Chen Y."/>
            <person name="Shah S."/>
            <person name="Dougan E. K."/>
            <person name="Thang M."/>
            <person name="Chan C."/>
        </authorList>
    </citation>
    <scope>NUCLEOTIDE SEQUENCE [LARGE SCALE GENOMIC DNA]</scope>
</reference>
<dbReference type="EMBL" id="CAMXCT030006833">
    <property type="protein sequence ID" value="CAL4808101.1"/>
    <property type="molecule type" value="Genomic_DNA"/>
</dbReference>
<evidence type="ECO:0000313" key="3">
    <source>
        <dbReference type="Proteomes" id="UP001152797"/>
    </source>
</evidence>
<accession>A0A9P1GTH7</accession>
<evidence type="ECO:0000313" key="2">
    <source>
        <dbReference type="EMBL" id="CAL1174164.1"/>
    </source>
</evidence>
<gene>
    <name evidence="1" type="ORF">C1SCF055_LOCUS45174</name>
</gene>
<proteinExistence type="predicted"/>
<dbReference type="AlphaFoldDB" id="A0A9P1GTH7"/>
<sequence>MRAGQLALKAPAGPADLQDFAGETLTWCLWVLLCCFDAIGFPGEDRSTDDLGSSFEAQLGRLYSFGVASAAPPFLSTGKGNDGGLQTGTFERGPILESHRFVMVESLSMIFQRACEFLLIGVAVLVASSFGLEGLQGLGPVAVSAWLAAESLLHPYSVATTTILHCCLLDKDAPQEGKVPPEAVQLQRTMEELSGTDGSFVQHYR</sequence>
<dbReference type="OrthoDB" id="448313at2759"/>
<comment type="caution">
    <text evidence="1">The sequence shown here is derived from an EMBL/GenBank/DDBJ whole genome shotgun (WGS) entry which is preliminary data.</text>
</comment>
<dbReference type="Proteomes" id="UP001152797">
    <property type="component" value="Unassembled WGS sequence"/>
</dbReference>
<dbReference type="EMBL" id="CAMXCT010006833">
    <property type="protein sequence ID" value="CAI4020789.1"/>
    <property type="molecule type" value="Genomic_DNA"/>
</dbReference>
<protein>
    <submittedName>
        <fullName evidence="1">Uncharacterized protein</fullName>
    </submittedName>
</protein>
<reference evidence="1" key="1">
    <citation type="submission" date="2022-10" db="EMBL/GenBank/DDBJ databases">
        <authorList>
            <person name="Chen Y."/>
            <person name="Dougan E. K."/>
            <person name="Chan C."/>
            <person name="Rhodes N."/>
            <person name="Thang M."/>
        </authorList>
    </citation>
    <scope>NUCLEOTIDE SEQUENCE</scope>
</reference>
<evidence type="ECO:0000313" key="1">
    <source>
        <dbReference type="EMBL" id="CAI4020789.1"/>
    </source>
</evidence>